<evidence type="ECO:0000313" key="4">
    <source>
        <dbReference type="Proteomes" id="UP000001225"/>
    </source>
</evidence>
<dbReference type="PIRSF" id="PIRSF012337">
    <property type="entry name" value="gp45"/>
    <property type="match status" value="1"/>
</dbReference>
<proteinExistence type="predicted"/>
<feature type="region of interest" description="Disordered" evidence="1">
    <location>
        <begin position="165"/>
        <end position="188"/>
    </location>
</feature>
<reference evidence="3 4" key="1">
    <citation type="journal article" date="2008" name="BMC Genomics">
        <title>The missing link: Bordetella petrii is endowed with both the metabolic versatility of environmental bacteria and virulence traits of pathogenic Bordetellae.</title>
        <authorList>
            <person name="Gross R."/>
            <person name="Guzman C.A."/>
            <person name="Sebaihia M."/>
            <person name="Martins Dos Santos V.A."/>
            <person name="Pieper D.H."/>
            <person name="Koebnik R."/>
            <person name="Lechner M."/>
            <person name="Bartels D."/>
            <person name="Buhrmester J."/>
            <person name="Choudhuri J.V."/>
            <person name="Ebensen T."/>
            <person name="Gaigalat L."/>
            <person name="Herrmann S."/>
            <person name="Khachane A.N."/>
            <person name="Larisch C."/>
            <person name="Link S."/>
            <person name="Linke B."/>
            <person name="Meyer F."/>
            <person name="Mormann S."/>
            <person name="Nakunst D."/>
            <person name="Rueckert C."/>
            <person name="Schneiker-Bekel S."/>
            <person name="Schulze K."/>
            <person name="Vorhoelter F.J."/>
            <person name="Yevsa T."/>
            <person name="Engle J.T."/>
            <person name="Goldman W.E."/>
            <person name="Puehler A."/>
            <person name="Goebel U.B."/>
            <person name="Goesmann A."/>
            <person name="Bloecker H."/>
            <person name="Kaiser O."/>
            <person name="Martinez-Arias R."/>
        </authorList>
    </citation>
    <scope>NUCLEOTIDE SEQUENCE [LARGE SCALE GENOMIC DNA]</scope>
    <source>
        <strain evidence="4">ATCC BAA-461 / DSM 12804 / CCUG 43448 / CIP 107267 / Se-1111R</strain>
    </source>
</reference>
<evidence type="ECO:0000259" key="2">
    <source>
        <dbReference type="Pfam" id="PF06890"/>
    </source>
</evidence>
<evidence type="ECO:0000313" key="3">
    <source>
        <dbReference type="EMBL" id="CAP44776.1"/>
    </source>
</evidence>
<dbReference type="eggNOG" id="COG4384">
    <property type="taxonomic scope" value="Bacteria"/>
</dbReference>
<protein>
    <submittedName>
        <fullName evidence="3">Phage baseplate assembly protein V, putative</fullName>
    </submittedName>
</protein>
<dbReference type="Proteomes" id="UP000001225">
    <property type="component" value="Chromosome"/>
</dbReference>
<dbReference type="KEGG" id="bpt:Bpet4425"/>
<dbReference type="EMBL" id="AM902716">
    <property type="protein sequence ID" value="CAP44776.1"/>
    <property type="molecule type" value="Genomic_DNA"/>
</dbReference>
<organism evidence="3 4">
    <name type="scientific">Bordetella petrii (strain ATCC BAA-461 / DSM 12804 / CCUG 43448 / CIP 107267 / Se-1111R)</name>
    <dbReference type="NCBI Taxonomy" id="340100"/>
    <lineage>
        <taxon>Bacteria</taxon>
        <taxon>Pseudomonadati</taxon>
        <taxon>Pseudomonadota</taxon>
        <taxon>Betaproteobacteria</taxon>
        <taxon>Burkholderiales</taxon>
        <taxon>Alcaligenaceae</taxon>
        <taxon>Bordetella</taxon>
    </lineage>
</organism>
<dbReference type="InterPro" id="IPR013046">
    <property type="entry name" value="GpV/Gp45"/>
</dbReference>
<feature type="domain" description="Bacteriophage Mu Gp45 N-terminal" evidence="2">
    <location>
        <begin position="25"/>
        <end position="91"/>
    </location>
</feature>
<evidence type="ECO:0000256" key="1">
    <source>
        <dbReference type="SAM" id="MobiDB-lite"/>
    </source>
</evidence>
<dbReference type="InterPro" id="IPR014462">
    <property type="entry name" value="Phage_Mu_Gp45"/>
</dbReference>
<dbReference type="STRING" id="94624.Bpet4425"/>
<accession>A9ID80</accession>
<dbReference type="NCBIfam" id="TIGR01644">
    <property type="entry name" value="phage_P2_V"/>
    <property type="match status" value="1"/>
</dbReference>
<gene>
    <name evidence="3" type="primary">gp45</name>
    <name evidence="3" type="ordered locus">Bpet4425</name>
</gene>
<sequence length="188" mass="20355">MTDQRRVLQRVIGPVWRRLRLLLSRGVLVLVDDALKLQRVQVTLLGDAPAWAERFQQYGYTSHPLPGAEAIVASISGARAHLVALSVDDRRYRLVGLAEGEVALYDDQGQSVHLTRAGIVIDGAGKPVTITNAPKVRAETELLECTGEIRDLCDSGGLAMSEMRETHNNHDHPGDSGGTTGKPNQGMG</sequence>
<dbReference type="InterPro" id="IPR053861">
    <property type="entry name" value="Phage_Mu_Gp45_N"/>
</dbReference>
<feature type="compositionally biased region" description="Basic and acidic residues" evidence="1">
    <location>
        <begin position="165"/>
        <end position="174"/>
    </location>
</feature>
<keyword evidence="4" id="KW-1185">Reference proteome</keyword>
<dbReference type="AlphaFoldDB" id="A9ID80"/>
<name>A9ID80_BORPD</name>
<dbReference type="Pfam" id="PF06890">
    <property type="entry name" value="Phage_Mu_Gp45"/>
    <property type="match status" value="1"/>
</dbReference>